<dbReference type="EMBL" id="MOBX01000013">
    <property type="protein sequence ID" value="RON81146.1"/>
    <property type="molecule type" value="Genomic_DNA"/>
</dbReference>
<evidence type="ECO:0000313" key="2">
    <source>
        <dbReference type="Proteomes" id="UP000285378"/>
    </source>
</evidence>
<dbReference type="AlphaFoldDB" id="A0A423MD01"/>
<reference evidence="1 2" key="1">
    <citation type="submission" date="2016-10" db="EMBL/GenBank/DDBJ databases">
        <title>Comparative genome analysis of multiple Pseudomonas spp. focuses on biocontrol and plant growth promoting traits.</title>
        <authorList>
            <person name="Tao X.-Y."/>
            <person name="Taylor C.G."/>
        </authorList>
    </citation>
    <scope>NUCLEOTIDE SEQUENCE [LARGE SCALE GENOMIC DNA]</scope>
    <source>
        <strain evidence="1 2">28B5</strain>
    </source>
</reference>
<organism evidence="1 2">
    <name type="scientific">Pseudomonas fluorescens</name>
    <dbReference type="NCBI Taxonomy" id="294"/>
    <lineage>
        <taxon>Bacteria</taxon>
        <taxon>Pseudomonadati</taxon>
        <taxon>Pseudomonadota</taxon>
        <taxon>Gammaproteobacteria</taxon>
        <taxon>Pseudomonadales</taxon>
        <taxon>Pseudomonadaceae</taxon>
        <taxon>Pseudomonas</taxon>
    </lineage>
</organism>
<gene>
    <name evidence="1" type="ORF">BK670_13290</name>
</gene>
<evidence type="ECO:0000313" key="1">
    <source>
        <dbReference type="EMBL" id="RON81146.1"/>
    </source>
</evidence>
<dbReference type="OrthoDB" id="6555979at2"/>
<proteinExistence type="predicted"/>
<dbReference type="Proteomes" id="UP000285378">
    <property type="component" value="Unassembled WGS sequence"/>
</dbReference>
<protein>
    <submittedName>
        <fullName evidence="1">Uncharacterized protein</fullName>
    </submittedName>
</protein>
<sequence>MTGSATGGVASEVRKLAQKHKVTAERDSMSCMAATITRLAGDAVELDGIEQLLVNLKRKGVLNKAEIMALQGRYLQEKRRCKRQLSA</sequence>
<name>A0A423MD01_PSEFL</name>
<accession>A0A423MD01</accession>
<comment type="caution">
    <text evidence="1">The sequence shown here is derived from an EMBL/GenBank/DDBJ whole genome shotgun (WGS) entry which is preliminary data.</text>
</comment>
<dbReference type="RefSeq" id="WP_095126629.1">
    <property type="nucleotide sequence ID" value="NZ_MOBX01000013.1"/>
</dbReference>